<name>A0A202EDD8_9EURY</name>
<dbReference type="Proteomes" id="UP000196084">
    <property type="component" value="Unassembled WGS sequence"/>
</dbReference>
<dbReference type="InterPro" id="IPR055898">
    <property type="entry name" value="DUF7475"/>
</dbReference>
<sequence>MRVATENLQGAWSSLSPLHWLGIALAAVTALVHLVLGVDFLPHWMGIAFLVATAGFLLGIALVVFDIHRRLVYLAGIPFTATQLILWYDLNRPTAVGDLSALEVIDKVTQALLLAVLIALYRRERPPRETSNE</sequence>
<keyword evidence="1" id="KW-0812">Transmembrane</keyword>
<feature type="transmembrane region" description="Helical" evidence="1">
    <location>
        <begin position="44"/>
        <end position="64"/>
    </location>
</feature>
<proteinExistence type="predicted"/>
<evidence type="ECO:0000256" key="1">
    <source>
        <dbReference type="SAM" id="Phobius"/>
    </source>
</evidence>
<keyword evidence="1" id="KW-0472">Membrane</keyword>
<keyword evidence="1" id="KW-1133">Transmembrane helix</keyword>
<dbReference type="EMBL" id="MWPH01000001">
    <property type="protein sequence ID" value="OVE86249.1"/>
    <property type="molecule type" value="Genomic_DNA"/>
</dbReference>
<comment type="caution">
    <text evidence="2">The sequence shown here is derived from an EMBL/GenBank/DDBJ whole genome shotgun (WGS) entry which is preliminary data.</text>
</comment>
<accession>A0A202EDD8</accession>
<gene>
    <name evidence="2" type="ORF">B2G88_05555</name>
</gene>
<evidence type="ECO:0000313" key="3">
    <source>
        <dbReference type="Proteomes" id="UP000196084"/>
    </source>
</evidence>
<dbReference type="AlphaFoldDB" id="A0A202EDD8"/>
<dbReference type="RefSeq" id="WP_054863116.1">
    <property type="nucleotide sequence ID" value="NZ_MWPH01000001.1"/>
</dbReference>
<evidence type="ECO:0000313" key="2">
    <source>
        <dbReference type="EMBL" id="OVE86249.1"/>
    </source>
</evidence>
<dbReference type="OrthoDB" id="330759at2157"/>
<dbReference type="Pfam" id="PF24287">
    <property type="entry name" value="DUF7475"/>
    <property type="match status" value="1"/>
</dbReference>
<keyword evidence="3" id="KW-1185">Reference proteome</keyword>
<protein>
    <submittedName>
        <fullName evidence="2">Uncharacterized protein</fullName>
    </submittedName>
</protein>
<organism evidence="2 3">
    <name type="scientific">Natronolimnobius baerhuensis</name>
    <dbReference type="NCBI Taxonomy" id="253108"/>
    <lineage>
        <taxon>Archaea</taxon>
        <taxon>Methanobacteriati</taxon>
        <taxon>Methanobacteriota</taxon>
        <taxon>Stenosarchaea group</taxon>
        <taxon>Halobacteria</taxon>
        <taxon>Halobacteriales</taxon>
        <taxon>Natrialbaceae</taxon>
        <taxon>Natronolimnobius</taxon>
    </lineage>
</organism>
<feature type="transmembrane region" description="Helical" evidence="1">
    <location>
        <begin position="71"/>
        <end position="88"/>
    </location>
</feature>
<reference evidence="2 3" key="1">
    <citation type="submission" date="2017-02" db="EMBL/GenBank/DDBJ databases">
        <title>Natronthermophilus aegyptiacus gen. nov.,sp. nov., an aerobic, extremely halophilic alkalithermophilic archaeon isolated from the athalassohaline Wadi An Natrun, Egypt.</title>
        <authorList>
            <person name="Zhao B."/>
        </authorList>
    </citation>
    <scope>NUCLEOTIDE SEQUENCE [LARGE SCALE GENOMIC DNA]</scope>
    <source>
        <strain evidence="2 3">CGMCC 1.3597</strain>
    </source>
</reference>
<feature type="transmembrane region" description="Helical" evidence="1">
    <location>
        <begin position="100"/>
        <end position="121"/>
    </location>
</feature>
<feature type="transmembrane region" description="Helical" evidence="1">
    <location>
        <begin position="20"/>
        <end position="38"/>
    </location>
</feature>